<dbReference type="InterPro" id="IPR024079">
    <property type="entry name" value="MetalloPept_cat_dom_sf"/>
</dbReference>
<evidence type="ECO:0000256" key="10">
    <source>
        <dbReference type="PROSITE-ProRule" id="PRU00059"/>
    </source>
</evidence>
<dbReference type="OrthoDB" id="291007at2759"/>
<dbReference type="Pfam" id="PF00431">
    <property type="entry name" value="CUB"/>
    <property type="match status" value="1"/>
</dbReference>
<dbReference type="SMART" id="SM00235">
    <property type="entry name" value="ZnMc"/>
    <property type="match status" value="1"/>
</dbReference>
<keyword evidence="3 11" id="KW-0479">Metal-binding</keyword>
<evidence type="ECO:0000256" key="7">
    <source>
        <dbReference type="ARBA" id="ARBA00023145"/>
    </source>
</evidence>
<dbReference type="PROSITE" id="PS51864">
    <property type="entry name" value="ASTACIN"/>
    <property type="match status" value="1"/>
</dbReference>
<dbReference type="Pfam" id="PF01400">
    <property type="entry name" value="Astacin"/>
    <property type="match status" value="1"/>
</dbReference>
<dbReference type="PROSITE" id="PS50092">
    <property type="entry name" value="TSP1"/>
    <property type="match status" value="1"/>
</dbReference>
<dbReference type="AlphaFoldDB" id="A0A2A2K0C3"/>
<dbReference type="InterPro" id="IPR036383">
    <property type="entry name" value="TSP1_rpt_sf"/>
</dbReference>
<keyword evidence="1" id="KW-0245">EGF-like domain</keyword>
<dbReference type="SUPFAM" id="SSF49854">
    <property type="entry name" value="Spermadhesin, CUB domain"/>
    <property type="match status" value="1"/>
</dbReference>
<dbReference type="PRINTS" id="PR00480">
    <property type="entry name" value="ASTACIN"/>
</dbReference>
<evidence type="ECO:0000313" key="15">
    <source>
        <dbReference type="EMBL" id="PAV67395.1"/>
    </source>
</evidence>
<comment type="cofactor">
    <cofactor evidence="11">
        <name>Zn(2+)</name>
        <dbReference type="ChEBI" id="CHEBI:29105"/>
    </cofactor>
    <text evidence="11">Binds 1 zinc ion per subunit.</text>
</comment>
<organism evidence="15 16">
    <name type="scientific">Diploscapter pachys</name>
    <dbReference type="NCBI Taxonomy" id="2018661"/>
    <lineage>
        <taxon>Eukaryota</taxon>
        <taxon>Metazoa</taxon>
        <taxon>Ecdysozoa</taxon>
        <taxon>Nematoda</taxon>
        <taxon>Chromadorea</taxon>
        <taxon>Rhabditida</taxon>
        <taxon>Rhabditina</taxon>
        <taxon>Rhabditomorpha</taxon>
        <taxon>Rhabditoidea</taxon>
        <taxon>Rhabditidae</taxon>
        <taxon>Diploscapter</taxon>
    </lineage>
</organism>
<evidence type="ECO:0000259" key="14">
    <source>
        <dbReference type="PROSITE" id="PS51864"/>
    </source>
</evidence>
<dbReference type="Gene3D" id="3.40.390.10">
    <property type="entry name" value="Collagenase (Catalytic Domain)"/>
    <property type="match status" value="1"/>
</dbReference>
<dbReference type="EC" id="3.4.24.-" evidence="11"/>
<evidence type="ECO:0000256" key="6">
    <source>
        <dbReference type="ARBA" id="ARBA00023049"/>
    </source>
</evidence>
<dbReference type="EMBL" id="LIAE01009935">
    <property type="protein sequence ID" value="PAV67395.1"/>
    <property type="molecule type" value="Genomic_DNA"/>
</dbReference>
<evidence type="ECO:0000256" key="9">
    <source>
        <dbReference type="ARBA" id="ARBA00023180"/>
    </source>
</evidence>
<evidence type="ECO:0000256" key="12">
    <source>
        <dbReference type="SAM" id="MobiDB-lite"/>
    </source>
</evidence>
<dbReference type="Proteomes" id="UP000218231">
    <property type="component" value="Unassembled WGS sequence"/>
</dbReference>
<keyword evidence="11" id="KW-0732">Signal</keyword>
<keyword evidence="5 11" id="KW-0862">Zinc</keyword>
<comment type="caution">
    <text evidence="15">The sequence shown here is derived from an EMBL/GenBank/DDBJ whole genome shotgun (WGS) entry which is preliminary data.</text>
</comment>
<keyword evidence="8" id="KW-1015">Disulfide bond</keyword>
<accession>A0A2A2K0C3</accession>
<keyword evidence="6 11" id="KW-0482">Metalloprotease</keyword>
<keyword evidence="2 11" id="KW-0645">Protease</keyword>
<keyword evidence="4 11" id="KW-0378">Hydrolase</keyword>
<sequence length="680" mass="76404">MSSPICLSLIILYLLSLSSINRFPFPFVAVFGLRAPKANRSALAQINDILNEEAKSFALVQNDFVALPEVRRDPNSIRNKDELNVNRPDEYFNGDIDLSPEQANQIVENIKEDRRIGRTPVFQTWPRGQSISFDFSDSIGPRIRRLIRTAMLLWQKYTCIRFEEGGPNVDRLEFFDGGGCSSFVGKVGGTQASRSMTEPFSERITICRVFPSALRDVMSSGLLEQARPDQLRHIAINYDNIPIGKWNNFQSIGRLQADTLGLPYDTGINTVYNCNEHCSNQILCQRNGYQNPNSCYECLCPEPFAGSANCQDILPSNSDCGGTIFVGKEPVMIQSPGYPIRYPNDVECNWLIMAPKGGRVHLEFIDSFEFSCEDTCVSAYVEVKYHNDKRLTGARLCCSSLPKHKFISFNREMAVIMKGREGAYRGFLAKVYSDVDIEASRILLKPYPPPSTVIPTTFTTPSPSPSPSFVTPILRPSPPISPPSFVAPQWKFSTVRPQPLPQATRKQVWQTTQPLPRPKWTTTQKPAARHSTTASMWTFPRFTTTTTTIASHEIISVDGDCTCGPWSNWEGECTQKCGGCGRNTRRRICDKKECRTVDKQICNVDACPHGVNFLINNGEFHILWRGCCVGLFRSETNVCSALETNENPFLKFLSSLITNKDASGNATDQEKRIRNRLRED</sequence>
<comment type="caution">
    <text evidence="10">Lacks conserved residue(s) required for the propagation of feature annotation.</text>
</comment>
<dbReference type="GO" id="GO:0008270">
    <property type="term" value="F:zinc ion binding"/>
    <property type="evidence" value="ECO:0007669"/>
    <property type="project" value="InterPro"/>
</dbReference>
<feature type="compositionally biased region" description="Polar residues" evidence="12">
    <location>
        <begin position="504"/>
        <end position="531"/>
    </location>
</feature>
<dbReference type="GO" id="GO:0004222">
    <property type="term" value="F:metalloendopeptidase activity"/>
    <property type="evidence" value="ECO:0007669"/>
    <property type="project" value="UniProtKB-UniRule"/>
</dbReference>
<evidence type="ECO:0000259" key="13">
    <source>
        <dbReference type="PROSITE" id="PS01180"/>
    </source>
</evidence>
<name>A0A2A2K0C3_9BILA</name>
<dbReference type="InterPro" id="IPR001506">
    <property type="entry name" value="Peptidase_M12A"/>
</dbReference>
<dbReference type="Gene3D" id="2.60.120.290">
    <property type="entry name" value="Spermadhesin, CUB domain"/>
    <property type="match status" value="1"/>
</dbReference>
<evidence type="ECO:0000256" key="11">
    <source>
        <dbReference type="RuleBase" id="RU361183"/>
    </source>
</evidence>
<feature type="signal peptide" evidence="11">
    <location>
        <begin position="1"/>
        <end position="20"/>
    </location>
</feature>
<dbReference type="PROSITE" id="PS01180">
    <property type="entry name" value="CUB"/>
    <property type="match status" value="1"/>
</dbReference>
<feature type="domain" description="CUB" evidence="13">
    <location>
        <begin position="320"/>
        <end position="434"/>
    </location>
</feature>
<dbReference type="PANTHER" id="PTHR10127:SF810">
    <property type="entry name" value="ZINC METALLOPROTEINASE NAS-38"/>
    <property type="match status" value="1"/>
</dbReference>
<evidence type="ECO:0000256" key="4">
    <source>
        <dbReference type="ARBA" id="ARBA00022801"/>
    </source>
</evidence>
<protein>
    <recommendedName>
        <fullName evidence="11">Metalloendopeptidase</fullName>
        <ecNumber evidence="11">3.4.24.-</ecNumber>
    </recommendedName>
</protein>
<dbReference type="GO" id="GO:0006508">
    <property type="term" value="P:proteolysis"/>
    <property type="evidence" value="ECO:0007669"/>
    <property type="project" value="UniProtKB-KW"/>
</dbReference>
<feature type="domain" description="Peptidase M12A" evidence="14">
    <location>
        <begin position="114"/>
        <end position="330"/>
    </location>
</feature>
<dbReference type="InterPro" id="IPR000859">
    <property type="entry name" value="CUB_dom"/>
</dbReference>
<dbReference type="InterPro" id="IPR000884">
    <property type="entry name" value="TSP1_rpt"/>
</dbReference>
<feature type="region of interest" description="Disordered" evidence="12">
    <location>
        <begin position="496"/>
        <end position="531"/>
    </location>
</feature>
<feature type="chain" id="PRO_5011835700" description="Metalloendopeptidase" evidence="11">
    <location>
        <begin position="21"/>
        <end position="680"/>
    </location>
</feature>
<keyword evidence="9" id="KW-0325">Glycoprotein</keyword>
<dbReference type="CDD" id="cd00041">
    <property type="entry name" value="CUB"/>
    <property type="match status" value="1"/>
</dbReference>
<dbReference type="SMART" id="SM00042">
    <property type="entry name" value="CUB"/>
    <property type="match status" value="1"/>
</dbReference>
<reference evidence="15 16" key="1">
    <citation type="journal article" date="2017" name="Curr. Biol.">
        <title>Genome architecture and evolution of a unichromosomal asexual nematode.</title>
        <authorList>
            <person name="Fradin H."/>
            <person name="Zegar C."/>
            <person name="Gutwein M."/>
            <person name="Lucas J."/>
            <person name="Kovtun M."/>
            <person name="Corcoran D."/>
            <person name="Baugh L.R."/>
            <person name="Kiontke K."/>
            <person name="Gunsalus K."/>
            <person name="Fitch D.H."/>
            <person name="Piano F."/>
        </authorList>
    </citation>
    <scope>NUCLEOTIDE SEQUENCE [LARGE SCALE GENOMIC DNA]</scope>
    <source>
        <strain evidence="15">PF1309</strain>
    </source>
</reference>
<gene>
    <name evidence="15" type="ORF">WR25_23198</name>
</gene>
<dbReference type="InterPro" id="IPR035914">
    <property type="entry name" value="Sperma_CUB_dom_sf"/>
</dbReference>
<dbReference type="SMART" id="SM00209">
    <property type="entry name" value="TSP1"/>
    <property type="match status" value="1"/>
</dbReference>
<dbReference type="Gene3D" id="2.20.100.10">
    <property type="entry name" value="Thrombospondin type-1 (TSP1) repeat"/>
    <property type="match status" value="1"/>
</dbReference>
<keyword evidence="7" id="KW-0865">Zymogen</keyword>
<dbReference type="PANTHER" id="PTHR10127">
    <property type="entry name" value="DISCOIDIN, CUB, EGF, LAMININ , AND ZINC METALLOPROTEASE DOMAIN CONTAINING"/>
    <property type="match status" value="1"/>
</dbReference>
<dbReference type="InterPro" id="IPR006026">
    <property type="entry name" value="Peptidase_Metallo"/>
</dbReference>
<dbReference type="SUPFAM" id="SSF55486">
    <property type="entry name" value="Metalloproteases ('zincins'), catalytic domain"/>
    <property type="match status" value="1"/>
</dbReference>
<evidence type="ECO:0000256" key="5">
    <source>
        <dbReference type="ARBA" id="ARBA00022833"/>
    </source>
</evidence>
<evidence type="ECO:0000256" key="1">
    <source>
        <dbReference type="ARBA" id="ARBA00022536"/>
    </source>
</evidence>
<evidence type="ECO:0000256" key="8">
    <source>
        <dbReference type="ARBA" id="ARBA00023157"/>
    </source>
</evidence>
<keyword evidence="16" id="KW-1185">Reference proteome</keyword>
<evidence type="ECO:0000313" key="16">
    <source>
        <dbReference type="Proteomes" id="UP000218231"/>
    </source>
</evidence>
<evidence type="ECO:0000256" key="2">
    <source>
        <dbReference type="ARBA" id="ARBA00022670"/>
    </source>
</evidence>
<proteinExistence type="predicted"/>
<evidence type="ECO:0000256" key="3">
    <source>
        <dbReference type="ARBA" id="ARBA00022723"/>
    </source>
</evidence>
<dbReference type="STRING" id="2018661.A0A2A2K0C3"/>